<evidence type="ECO:0000313" key="1">
    <source>
        <dbReference type="Proteomes" id="UP000887579"/>
    </source>
</evidence>
<protein>
    <submittedName>
        <fullName evidence="2">Serpin domain-containing protein</fullName>
    </submittedName>
</protein>
<evidence type="ECO:0000313" key="2">
    <source>
        <dbReference type="WBParaSite" id="ES5_v2.g9574.t1"/>
    </source>
</evidence>
<sequence>MIANGLYFCGEWETPFQHYYDCLWLSHESVHLRRKERMMARTNHEEEWNFTEGATWKCLGIPFKGRKMWLHIILPKKAMGLAAVLEDFNADILKNCIFKKPSGDINVAIPIFHMENKFSLIETLTKLGINNIFEDIPLSTVINNKSEKLDNICHGSSIDINQFNIPKRVSSNSISNDNESPVERGFGAFQPFIYFVTLVENNVNELKTLLLMGTFY</sequence>
<reference evidence="2" key="1">
    <citation type="submission" date="2022-11" db="UniProtKB">
        <authorList>
            <consortium name="WormBaseParasite"/>
        </authorList>
    </citation>
    <scope>IDENTIFICATION</scope>
</reference>
<proteinExistence type="predicted"/>
<dbReference type="Proteomes" id="UP000887579">
    <property type="component" value="Unplaced"/>
</dbReference>
<dbReference type="WBParaSite" id="ES5_v2.g9574.t1">
    <property type="protein sequence ID" value="ES5_v2.g9574.t1"/>
    <property type="gene ID" value="ES5_v2.g9574"/>
</dbReference>
<organism evidence="1 2">
    <name type="scientific">Panagrolaimus sp. ES5</name>
    <dbReference type="NCBI Taxonomy" id="591445"/>
    <lineage>
        <taxon>Eukaryota</taxon>
        <taxon>Metazoa</taxon>
        <taxon>Ecdysozoa</taxon>
        <taxon>Nematoda</taxon>
        <taxon>Chromadorea</taxon>
        <taxon>Rhabditida</taxon>
        <taxon>Tylenchina</taxon>
        <taxon>Panagrolaimomorpha</taxon>
        <taxon>Panagrolaimoidea</taxon>
        <taxon>Panagrolaimidae</taxon>
        <taxon>Panagrolaimus</taxon>
    </lineage>
</organism>
<accession>A0AC34GXG2</accession>
<name>A0AC34GXG2_9BILA</name>